<proteinExistence type="inferred from homology"/>
<dbReference type="InterPro" id="IPR000462">
    <property type="entry name" value="CDP-OH_P_trans"/>
</dbReference>
<dbReference type="AlphaFoldDB" id="A0A0H3BIG6"/>
<evidence type="ECO:0000256" key="2">
    <source>
        <dbReference type="ARBA" id="ARBA00005042"/>
    </source>
</evidence>
<dbReference type="Pfam" id="PF01066">
    <property type="entry name" value="CDP-OH_P_transf"/>
    <property type="match status" value="1"/>
</dbReference>
<feature type="transmembrane region" description="Helical" evidence="17">
    <location>
        <begin position="6"/>
        <end position="25"/>
    </location>
</feature>
<evidence type="ECO:0000256" key="9">
    <source>
        <dbReference type="ARBA" id="ARBA00022989"/>
    </source>
</evidence>
<dbReference type="PANTHER" id="PTHR14269">
    <property type="entry name" value="CDP-DIACYLGLYCEROL--GLYCEROL-3-PHOSPHATE 3-PHOSPHATIDYLTRANSFERASE-RELATED"/>
    <property type="match status" value="1"/>
</dbReference>
<dbReference type="RefSeq" id="WP_010881705.1">
    <property type="nucleotide sequence ID" value="NC_010741.1"/>
</dbReference>
<feature type="transmembrane region" description="Helical" evidence="17">
    <location>
        <begin position="37"/>
        <end position="62"/>
    </location>
</feature>
<accession>A0A0H3BIG6</accession>
<comment type="pathway">
    <text evidence="2">Phospholipid metabolism; phosphatidylglycerol biosynthesis; phosphatidylglycerol from CDP-diacylglycerol: step 1/2.</text>
</comment>
<evidence type="ECO:0000256" key="14">
    <source>
        <dbReference type="ARBA" id="ARBA00048586"/>
    </source>
</evidence>
<evidence type="ECO:0000256" key="5">
    <source>
        <dbReference type="ARBA" id="ARBA00014944"/>
    </source>
</evidence>
<keyword evidence="12" id="KW-0594">Phospholipid biosynthesis</keyword>
<keyword evidence="7 16" id="KW-0808">Transferase</keyword>
<feature type="transmembrane region" description="Helical" evidence="17">
    <location>
        <begin position="82"/>
        <end position="108"/>
    </location>
</feature>
<evidence type="ECO:0000256" key="8">
    <source>
        <dbReference type="ARBA" id="ARBA00022692"/>
    </source>
</evidence>
<evidence type="ECO:0000256" key="6">
    <source>
        <dbReference type="ARBA" id="ARBA00022516"/>
    </source>
</evidence>
<gene>
    <name evidence="18" type="primary">pgsA</name>
    <name evidence="18" type="ordered locus">TPASS_0256</name>
</gene>
<dbReference type="Proteomes" id="UP000001202">
    <property type="component" value="Chromosome"/>
</dbReference>
<dbReference type="InterPro" id="IPR004570">
    <property type="entry name" value="Phosphatidylglycerol_P_synth"/>
</dbReference>
<dbReference type="InterPro" id="IPR048254">
    <property type="entry name" value="CDP_ALCOHOL_P_TRANSF_CS"/>
</dbReference>
<keyword evidence="6" id="KW-0444">Lipid biosynthesis</keyword>
<keyword evidence="10" id="KW-0443">Lipid metabolism</keyword>
<dbReference type="PIRSF" id="PIRSF000847">
    <property type="entry name" value="Phos_ph_gly_syn"/>
    <property type="match status" value="1"/>
</dbReference>
<dbReference type="Gene3D" id="1.20.120.1760">
    <property type="match status" value="1"/>
</dbReference>
<evidence type="ECO:0000256" key="10">
    <source>
        <dbReference type="ARBA" id="ARBA00023098"/>
    </source>
</evidence>
<evidence type="ECO:0000313" key="19">
    <source>
        <dbReference type="Proteomes" id="UP000001202"/>
    </source>
</evidence>
<organism evidence="18 19">
    <name type="scientific">Treponema pallidum subsp. pallidum (strain SS14)</name>
    <dbReference type="NCBI Taxonomy" id="455434"/>
    <lineage>
        <taxon>Bacteria</taxon>
        <taxon>Pseudomonadati</taxon>
        <taxon>Spirochaetota</taxon>
        <taxon>Spirochaetia</taxon>
        <taxon>Spirochaetales</taxon>
        <taxon>Treponemataceae</taxon>
        <taxon>Treponema</taxon>
    </lineage>
</organism>
<evidence type="ECO:0000313" key="18">
    <source>
        <dbReference type="EMBL" id="ACD70683.1"/>
    </source>
</evidence>
<keyword evidence="11 17" id="KW-0472">Membrane</keyword>
<dbReference type="NCBIfam" id="TIGR00560">
    <property type="entry name" value="pgsA"/>
    <property type="match status" value="1"/>
</dbReference>
<comment type="similarity">
    <text evidence="3 16">Belongs to the CDP-alcohol phosphatidyltransferase class-I family.</text>
</comment>
<evidence type="ECO:0000256" key="17">
    <source>
        <dbReference type="SAM" id="Phobius"/>
    </source>
</evidence>
<comment type="catalytic activity">
    <reaction evidence="14">
        <text>a CDP-1,2-diacyl-sn-glycerol + sn-glycerol 3-phosphate = a 1,2-diacyl-sn-glycero-3-phospho-(1'-sn-glycero-3'-phosphate) + CMP + H(+)</text>
        <dbReference type="Rhea" id="RHEA:12593"/>
        <dbReference type="ChEBI" id="CHEBI:15378"/>
        <dbReference type="ChEBI" id="CHEBI:57597"/>
        <dbReference type="ChEBI" id="CHEBI:58332"/>
        <dbReference type="ChEBI" id="CHEBI:60110"/>
        <dbReference type="ChEBI" id="CHEBI:60377"/>
        <dbReference type="EC" id="2.7.8.5"/>
    </reaction>
</comment>
<dbReference type="InterPro" id="IPR050324">
    <property type="entry name" value="CDP-alcohol_PTase-I"/>
</dbReference>
<dbReference type="GO" id="GO:0008444">
    <property type="term" value="F:CDP-diacylglycerol-glycerol-3-phosphate 3-phosphatidyltransferase activity"/>
    <property type="evidence" value="ECO:0007669"/>
    <property type="project" value="UniProtKB-UniRule"/>
</dbReference>
<comment type="subcellular location">
    <subcellularLocation>
        <location evidence="1">Membrane</location>
        <topology evidence="1">Multi-pass membrane protein</topology>
    </subcellularLocation>
</comment>
<evidence type="ECO:0000256" key="1">
    <source>
        <dbReference type="ARBA" id="ARBA00004141"/>
    </source>
</evidence>
<dbReference type="PANTHER" id="PTHR14269:SF62">
    <property type="entry name" value="CDP-DIACYLGLYCEROL--GLYCEROL-3-PHOSPHATE 3-PHOSPHATIDYLTRANSFERASE 1, CHLOROPLASTIC"/>
    <property type="match status" value="1"/>
</dbReference>
<evidence type="ECO:0000256" key="15">
    <source>
        <dbReference type="NCBIfam" id="TIGR00560"/>
    </source>
</evidence>
<dbReference type="GO" id="GO:0016020">
    <property type="term" value="C:membrane"/>
    <property type="evidence" value="ECO:0007669"/>
    <property type="project" value="UniProtKB-SubCell"/>
</dbReference>
<name>A0A0H3BIG6_TREPS</name>
<dbReference type="PATRIC" id="fig|455434.6.peg.261"/>
<evidence type="ECO:0000256" key="4">
    <source>
        <dbReference type="ARBA" id="ARBA00013170"/>
    </source>
</evidence>
<evidence type="ECO:0000256" key="3">
    <source>
        <dbReference type="ARBA" id="ARBA00010441"/>
    </source>
</evidence>
<dbReference type="PROSITE" id="PS00379">
    <property type="entry name" value="CDP_ALCOHOL_P_TRANSF"/>
    <property type="match status" value="1"/>
</dbReference>
<sequence>MRLSDFYTALRLALVLPFFALYHMSRWVVMYFPAANVGRVVSIASVLLFLFIACTDFLDGYYARKSGKYSSFGKVFDPFADVIANVTVMLCLVADNFMPVFLFLCILYREFGMMFLRMLACGEGHVVGAQRMGKLKTASYMGAVLFSLLLKALYAFELAGADWYERMRAVGRLVYVVPVVLALASFFSYLKTFFPILKRVCGRTRYPVCKTCREWD</sequence>
<protein>
    <recommendedName>
        <fullName evidence="5 15">CDP-diacylglycerol--glycerol-3-phosphate 3-phosphatidyltransferase</fullName>
        <ecNumber evidence="4 15">2.7.8.5</ecNumber>
    </recommendedName>
</protein>
<feature type="transmembrane region" description="Helical" evidence="17">
    <location>
        <begin position="173"/>
        <end position="190"/>
    </location>
</feature>
<keyword evidence="13" id="KW-1208">Phospholipid metabolism</keyword>
<dbReference type="EC" id="2.7.8.5" evidence="4 15"/>
<reference evidence="18 19" key="1">
    <citation type="journal article" date="2008" name="BMC Microbiol.">
        <title>Complete genome sequence of Treponema pallidum ssp. pallidum strain SS14 determined with oligonucleotide arrays.</title>
        <authorList>
            <person name="Matejkova P."/>
            <person name="Strouhal M."/>
            <person name="Smajs D."/>
            <person name="Norris S.J."/>
            <person name="Palzkill T."/>
            <person name="Petrosino J.F."/>
            <person name="Sodergren E."/>
            <person name="Norton J.E."/>
            <person name="Singh J."/>
            <person name="Richmond T.A."/>
            <person name="Molla M.N."/>
            <person name="Albert T.J."/>
            <person name="Weinstock G.M."/>
        </authorList>
    </citation>
    <scope>NUCLEOTIDE SEQUENCE [LARGE SCALE GENOMIC DNA]</scope>
    <source>
        <strain evidence="18 19">SS14</strain>
    </source>
</reference>
<feature type="transmembrane region" description="Helical" evidence="17">
    <location>
        <begin position="140"/>
        <end position="161"/>
    </location>
</feature>
<dbReference type="GO" id="GO:0046474">
    <property type="term" value="P:glycerophospholipid biosynthetic process"/>
    <property type="evidence" value="ECO:0007669"/>
    <property type="project" value="TreeGrafter"/>
</dbReference>
<evidence type="ECO:0000256" key="13">
    <source>
        <dbReference type="ARBA" id="ARBA00023264"/>
    </source>
</evidence>
<evidence type="ECO:0000256" key="16">
    <source>
        <dbReference type="RuleBase" id="RU003750"/>
    </source>
</evidence>
<keyword evidence="8 17" id="KW-0812">Transmembrane</keyword>
<dbReference type="GeneID" id="93876047"/>
<dbReference type="SMR" id="A0A0H3BIG6"/>
<dbReference type="KEGG" id="tpp:TPASS_0256"/>
<dbReference type="InterPro" id="IPR043130">
    <property type="entry name" value="CDP-OH_PTrfase_TM_dom"/>
</dbReference>
<evidence type="ECO:0000256" key="12">
    <source>
        <dbReference type="ARBA" id="ARBA00023209"/>
    </source>
</evidence>
<evidence type="ECO:0000256" key="11">
    <source>
        <dbReference type="ARBA" id="ARBA00023136"/>
    </source>
</evidence>
<dbReference type="EMBL" id="CP000805">
    <property type="protein sequence ID" value="ACD70683.1"/>
    <property type="molecule type" value="Genomic_DNA"/>
</dbReference>
<evidence type="ECO:0000256" key="7">
    <source>
        <dbReference type="ARBA" id="ARBA00022679"/>
    </source>
</evidence>
<keyword evidence="9 17" id="KW-1133">Transmembrane helix</keyword>